<keyword evidence="2" id="KW-1185">Reference proteome</keyword>
<evidence type="ECO:0000313" key="2">
    <source>
        <dbReference type="Proteomes" id="UP000183263"/>
    </source>
</evidence>
<dbReference type="InterPro" id="IPR021804">
    <property type="entry name" value="DUF3375"/>
</dbReference>
<dbReference type="RefSeq" id="WP_072738102.1">
    <property type="nucleotide sequence ID" value="NZ_CP048813.1"/>
</dbReference>
<organism evidence="1 2">
    <name type="scientific">Rhodococcus triatomae</name>
    <dbReference type="NCBI Taxonomy" id="300028"/>
    <lineage>
        <taxon>Bacteria</taxon>
        <taxon>Bacillati</taxon>
        <taxon>Actinomycetota</taxon>
        <taxon>Actinomycetes</taxon>
        <taxon>Mycobacteriales</taxon>
        <taxon>Nocardiaceae</taxon>
        <taxon>Rhodococcus</taxon>
    </lineage>
</organism>
<evidence type="ECO:0008006" key="3">
    <source>
        <dbReference type="Google" id="ProtNLM"/>
    </source>
</evidence>
<name>A0A1G8KQ16_9NOCA</name>
<gene>
    <name evidence="1" type="ORF">SAMN05444695_107220</name>
</gene>
<accession>A0A1G8KQ16</accession>
<evidence type="ECO:0000313" key="1">
    <source>
        <dbReference type="EMBL" id="SDI45452.1"/>
    </source>
</evidence>
<sequence length="494" mass="54755">MSATAAVHRLVRQRDAHAGWALLRADNAHAILALLTRHFGQEIRRRPAPELFELLDDDLQELRESGFHLPRTGQGYCTDWVRAGFLQRRADGAAREETLEPTDGAYAAMTFVEGLTAPVSAATESRLATLSTQLQSLARDSDPRSETRMSALRAERDDIDRQITAVEKGEFAVLDGARALERSAEILHLASEVPGDFARVRAGFEELNRDLRARILEDDSGRGDTLGDVFRGVDLIGQSDAGRSFTAFYDTILDPARSSQIDDWIESILARPFAAQLDADQLRRFRRLLTDMEAAAAEVHSTMSSLSRSLRHFVQSRAYEEHRHLQRLLRNAQHKAVDVARVRKPFDNLDLHLIRVGMSIESVAAFALHNPSDDLVTVKVDTPPTGVVDLEELRRLVRESEIDFDELTANVAATLRARGRASVADVLAVHPATQGLASVVGLMALASRYGHSTTDTDLVEWTSTAGITRRAVIRRQLFDPTAAEFRRQEGSSQG</sequence>
<dbReference type="OrthoDB" id="138803at2"/>
<dbReference type="EMBL" id="FNDN01000007">
    <property type="protein sequence ID" value="SDI45452.1"/>
    <property type="molecule type" value="Genomic_DNA"/>
</dbReference>
<dbReference type="Proteomes" id="UP000183263">
    <property type="component" value="Unassembled WGS sequence"/>
</dbReference>
<proteinExistence type="predicted"/>
<dbReference type="Pfam" id="PF11855">
    <property type="entry name" value="DUF3375"/>
    <property type="match status" value="1"/>
</dbReference>
<dbReference type="AlphaFoldDB" id="A0A1G8KQ16"/>
<reference evidence="1 2" key="1">
    <citation type="submission" date="2016-10" db="EMBL/GenBank/DDBJ databases">
        <authorList>
            <person name="de Groot N.N."/>
        </authorList>
    </citation>
    <scope>NUCLEOTIDE SEQUENCE [LARGE SCALE GENOMIC DNA]</scope>
    <source>
        <strain evidence="1 2">DSM 44892</strain>
    </source>
</reference>
<protein>
    <recommendedName>
        <fullName evidence="3">DUF3375 domain-containing protein</fullName>
    </recommendedName>
</protein>